<feature type="compositionally biased region" description="Low complexity" evidence="1">
    <location>
        <begin position="55"/>
        <end position="67"/>
    </location>
</feature>
<dbReference type="OrthoDB" id="5389296at2759"/>
<gene>
    <name evidence="2" type="ORF">B7463_g178</name>
</gene>
<proteinExistence type="predicted"/>
<feature type="compositionally biased region" description="Polar residues" evidence="1">
    <location>
        <begin position="37"/>
        <end position="51"/>
    </location>
</feature>
<sequence length="353" mass="38666">MPPPPVTPSPHRFLIKKPPSVHKAPLAPADTPKLDASQFNATPRFRFSSTPHIAPSQSLPISTPSSSRYLTPARPVAADEDPIGSFLEEDHDDSHDVERTQQPYHSFEHGIEDDVDSYAIDEPNPKRRRVSPSPDAIDTLNISANCSDGEEEDSATSSIPNLSSPPSPRHQPSVKALRFLNATPKLTSTPNTESTNASVFHKTPKFRPPDHLEQTQKHTDPLPDQFSPHRKGQKYLAGGLAAGVRDWLVNIDSTIPSLAMRRLNGDTWARKIVVEDISGGVRTGMTLIKGRNEQLSDGEAILKLILAGEGSHTGFHKASRVEVGKIVGIKGHAWEINLEGEMWCVAVDWKVIS</sequence>
<protein>
    <submittedName>
        <fullName evidence="2">Uncharacterized protein</fullName>
    </submittedName>
</protein>
<evidence type="ECO:0000313" key="2">
    <source>
        <dbReference type="EMBL" id="RFU36185.1"/>
    </source>
</evidence>
<feature type="compositionally biased region" description="Polar residues" evidence="1">
    <location>
        <begin position="184"/>
        <end position="198"/>
    </location>
</feature>
<feature type="non-terminal residue" evidence="2">
    <location>
        <position position="353"/>
    </location>
</feature>
<dbReference type="EMBL" id="NCSJ02000002">
    <property type="protein sequence ID" value="RFU36185.1"/>
    <property type="molecule type" value="Genomic_DNA"/>
</dbReference>
<feature type="compositionally biased region" description="Acidic residues" evidence="1">
    <location>
        <begin position="78"/>
        <end position="91"/>
    </location>
</feature>
<reference evidence="2 3" key="1">
    <citation type="submission" date="2018-05" db="EMBL/GenBank/DDBJ databases">
        <title>Draft genome sequence of Scytalidium lignicola DSM 105466, a ubiquitous saprotrophic fungus.</title>
        <authorList>
            <person name="Buettner E."/>
            <person name="Gebauer A.M."/>
            <person name="Hofrichter M."/>
            <person name="Liers C."/>
            <person name="Kellner H."/>
        </authorList>
    </citation>
    <scope>NUCLEOTIDE SEQUENCE [LARGE SCALE GENOMIC DNA]</scope>
    <source>
        <strain evidence="2 3">DSM 105466</strain>
    </source>
</reference>
<name>A0A3E2HS40_SCYLI</name>
<accession>A0A3E2HS40</accession>
<feature type="region of interest" description="Disordered" evidence="1">
    <location>
        <begin position="1"/>
        <end position="230"/>
    </location>
</feature>
<feature type="compositionally biased region" description="Basic and acidic residues" evidence="1">
    <location>
        <begin position="207"/>
        <end position="221"/>
    </location>
</feature>
<comment type="caution">
    <text evidence="2">The sequence shown here is derived from an EMBL/GenBank/DDBJ whole genome shotgun (WGS) entry which is preliminary data.</text>
</comment>
<keyword evidence="3" id="KW-1185">Reference proteome</keyword>
<evidence type="ECO:0000313" key="3">
    <source>
        <dbReference type="Proteomes" id="UP000258309"/>
    </source>
</evidence>
<dbReference type="Proteomes" id="UP000258309">
    <property type="component" value="Unassembled WGS sequence"/>
</dbReference>
<dbReference type="OMA" id="EQFSPHR"/>
<evidence type="ECO:0000256" key="1">
    <source>
        <dbReference type="SAM" id="MobiDB-lite"/>
    </source>
</evidence>
<organism evidence="2 3">
    <name type="scientific">Scytalidium lignicola</name>
    <name type="common">Hyphomycete</name>
    <dbReference type="NCBI Taxonomy" id="5539"/>
    <lineage>
        <taxon>Eukaryota</taxon>
        <taxon>Fungi</taxon>
        <taxon>Dikarya</taxon>
        <taxon>Ascomycota</taxon>
        <taxon>Pezizomycotina</taxon>
        <taxon>Leotiomycetes</taxon>
        <taxon>Leotiomycetes incertae sedis</taxon>
        <taxon>Scytalidium</taxon>
    </lineage>
</organism>
<dbReference type="AlphaFoldDB" id="A0A3E2HS40"/>
<feature type="non-terminal residue" evidence="2">
    <location>
        <position position="1"/>
    </location>
</feature>
<dbReference type="STRING" id="5539.A0A3E2HS40"/>